<comment type="cofactor">
    <cofactor evidence="1">
        <name>FAD</name>
        <dbReference type="ChEBI" id="CHEBI:57692"/>
    </cofactor>
</comment>
<evidence type="ECO:0000256" key="3">
    <source>
        <dbReference type="ARBA" id="ARBA00023014"/>
    </source>
</evidence>
<dbReference type="AlphaFoldDB" id="A0A848KTG3"/>
<dbReference type="PANTHER" id="PTHR47354">
    <property type="entry name" value="NADH OXIDOREDUCTASE HCR"/>
    <property type="match status" value="1"/>
</dbReference>
<protein>
    <submittedName>
        <fullName evidence="6">Oxidoreductase</fullName>
    </submittedName>
</protein>
<keyword evidence="3" id="KW-0411">Iron-sulfur</keyword>
<accession>A0A848KTG3</accession>
<dbReference type="Gene3D" id="3.10.20.30">
    <property type="match status" value="1"/>
</dbReference>
<dbReference type="PROSITE" id="PS51085">
    <property type="entry name" value="2FE2S_FER_2"/>
    <property type="match status" value="1"/>
</dbReference>
<dbReference type="SUPFAM" id="SSF63380">
    <property type="entry name" value="Riboflavin synthase domain-like"/>
    <property type="match status" value="1"/>
</dbReference>
<evidence type="ECO:0000256" key="1">
    <source>
        <dbReference type="ARBA" id="ARBA00001974"/>
    </source>
</evidence>
<feature type="domain" description="FAD-binding FR-type" evidence="5">
    <location>
        <begin position="7"/>
        <end position="108"/>
    </location>
</feature>
<dbReference type="GO" id="GO:0051537">
    <property type="term" value="F:2 iron, 2 sulfur cluster binding"/>
    <property type="evidence" value="ECO:0007669"/>
    <property type="project" value="UniProtKB-KW"/>
</dbReference>
<dbReference type="CDD" id="cd00207">
    <property type="entry name" value="fer2"/>
    <property type="match status" value="1"/>
</dbReference>
<dbReference type="InterPro" id="IPR017927">
    <property type="entry name" value="FAD-bd_FR_type"/>
</dbReference>
<dbReference type="InterPro" id="IPR006058">
    <property type="entry name" value="2Fe2S_fd_BS"/>
</dbReference>
<dbReference type="InterPro" id="IPR039261">
    <property type="entry name" value="FNR_nucleotide-bd"/>
</dbReference>
<evidence type="ECO:0000313" key="7">
    <source>
        <dbReference type="Proteomes" id="UP000550729"/>
    </source>
</evidence>
<dbReference type="Pfam" id="PF00111">
    <property type="entry name" value="Fer2"/>
    <property type="match status" value="1"/>
</dbReference>
<dbReference type="Gene3D" id="3.40.50.80">
    <property type="entry name" value="Nucleotide-binding domain of ferredoxin-NADP reductase (FNR) module"/>
    <property type="match status" value="1"/>
</dbReference>
<keyword evidence="2" id="KW-0001">2Fe-2S</keyword>
<comment type="caution">
    <text evidence="6">The sequence shown here is derived from an EMBL/GenBank/DDBJ whole genome shotgun (WGS) entry which is preliminary data.</text>
</comment>
<dbReference type="InterPro" id="IPR001041">
    <property type="entry name" value="2Fe-2S_ferredoxin-type"/>
</dbReference>
<organism evidence="6 7">
    <name type="scientific">Gordonia asplenii</name>
    <dbReference type="NCBI Taxonomy" id="2725283"/>
    <lineage>
        <taxon>Bacteria</taxon>
        <taxon>Bacillati</taxon>
        <taxon>Actinomycetota</taxon>
        <taxon>Actinomycetes</taxon>
        <taxon>Mycobacteriales</taxon>
        <taxon>Gordoniaceae</taxon>
        <taxon>Gordonia</taxon>
    </lineage>
</organism>
<evidence type="ECO:0000259" key="5">
    <source>
        <dbReference type="PROSITE" id="PS51384"/>
    </source>
</evidence>
<dbReference type="PANTHER" id="PTHR47354:SF2">
    <property type="entry name" value="BLR2392 PROTEIN"/>
    <property type="match status" value="1"/>
</dbReference>
<dbReference type="InterPro" id="IPR036010">
    <property type="entry name" value="2Fe-2S_ferredoxin-like_sf"/>
</dbReference>
<sequence>MAATNKEVWQFGTVVSIADVATDTRRIVLEVSNPAPAQPGSHVDIAVVIGGHRHIRSYSIVESLGNDRQLAITVFKTAHSRGGSVRMHQLTVGDRIELTQPLQNFPLRVGARRYVLVAGGIGITAVLEMARVLKQLDFDYQLVYVGRSRSAMAYLELLQQVHGCRLTIHVDDENTSLDVGVLIEGIDEDTELYVCGPIRLMDAVRCSWGNAGLPAGNLRYETFGNSGWFDAVEFIVRIPRLEVEARVGAGESMLHALEHAGVDMMSDCRKGECGLCEVKLLEVNGTVDHRDVFYSAQQRGKSRRMCCCVSRITAPGSSGTPGATPVVTIDVS</sequence>
<dbReference type="GO" id="GO:0016491">
    <property type="term" value="F:oxidoreductase activity"/>
    <property type="evidence" value="ECO:0007669"/>
    <property type="project" value="InterPro"/>
</dbReference>
<dbReference type="InterPro" id="IPR017938">
    <property type="entry name" value="Riboflavin_synthase-like_b-brl"/>
</dbReference>
<feature type="domain" description="2Fe-2S ferredoxin-type" evidence="4">
    <location>
        <begin position="230"/>
        <end position="332"/>
    </location>
</feature>
<dbReference type="InterPro" id="IPR050415">
    <property type="entry name" value="MRET"/>
</dbReference>
<gene>
    <name evidence="6" type="ORF">HH308_12265</name>
</gene>
<dbReference type="Proteomes" id="UP000550729">
    <property type="component" value="Unassembled WGS sequence"/>
</dbReference>
<reference evidence="6 7" key="1">
    <citation type="submission" date="2020-04" db="EMBL/GenBank/DDBJ databases">
        <title>Gordonia sp. nov. TBRC 11910.</title>
        <authorList>
            <person name="Suriyachadkun C."/>
        </authorList>
    </citation>
    <scope>NUCLEOTIDE SEQUENCE [LARGE SCALE GENOMIC DNA]</scope>
    <source>
        <strain evidence="6 7">TBRC 11910</strain>
    </source>
</reference>
<dbReference type="EMBL" id="JABBNB010000011">
    <property type="protein sequence ID" value="NMO01986.1"/>
    <property type="molecule type" value="Genomic_DNA"/>
</dbReference>
<dbReference type="PROSITE" id="PS51384">
    <property type="entry name" value="FAD_FR"/>
    <property type="match status" value="1"/>
</dbReference>
<evidence type="ECO:0000313" key="6">
    <source>
        <dbReference type="EMBL" id="NMO01986.1"/>
    </source>
</evidence>
<keyword evidence="7" id="KW-1185">Reference proteome</keyword>
<evidence type="ECO:0000256" key="2">
    <source>
        <dbReference type="ARBA" id="ARBA00022714"/>
    </source>
</evidence>
<dbReference type="SUPFAM" id="SSF54292">
    <property type="entry name" value="2Fe-2S ferredoxin-like"/>
    <property type="match status" value="1"/>
</dbReference>
<dbReference type="PROSITE" id="PS00197">
    <property type="entry name" value="2FE2S_FER_1"/>
    <property type="match status" value="1"/>
</dbReference>
<dbReference type="RefSeq" id="WP_170194495.1">
    <property type="nucleotide sequence ID" value="NZ_JABBNB010000011.1"/>
</dbReference>
<dbReference type="Pfam" id="PF00970">
    <property type="entry name" value="FAD_binding_6"/>
    <property type="match status" value="1"/>
</dbReference>
<dbReference type="CDD" id="cd06185">
    <property type="entry name" value="PDR_like"/>
    <property type="match status" value="1"/>
</dbReference>
<dbReference type="Gene3D" id="2.40.30.10">
    <property type="entry name" value="Translation factors"/>
    <property type="match status" value="1"/>
</dbReference>
<dbReference type="PRINTS" id="PR00409">
    <property type="entry name" value="PHDIOXRDTASE"/>
</dbReference>
<keyword evidence="2" id="KW-0479">Metal-binding</keyword>
<dbReference type="SUPFAM" id="SSF52343">
    <property type="entry name" value="Ferredoxin reductase-like, C-terminal NADP-linked domain"/>
    <property type="match status" value="1"/>
</dbReference>
<dbReference type="InterPro" id="IPR008333">
    <property type="entry name" value="Cbr1-like_FAD-bd_dom"/>
</dbReference>
<keyword evidence="2" id="KW-0408">Iron</keyword>
<dbReference type="InterPro" id="IPR012675">
    <property type="entry name" value="Beta-grasp_dom_sf"/>
</dbReference>
<proteinExistence type="predicted"/>
<name>A0A848KTG3_9ACTN</name>
<evidence type="ECO:0000259" key="4">
    <source>
        <dbReference type="PROSITE" id="PS51085"/>
    </source>
</evidence>